<dbReference type="EMBL" id="AABQDW010000013">
    <property type="protein sequence ID" value="EAI5408506.1"/>
    <property type="molecule type" value="Genomic_DNA"/>
</dbReference>
<reference evidence="4 6" key="1">
    <citation type="submission" date="2018-05" db="EMBL/GenBank/DDBJ databases">
        <authorList>
            <consortium name="PulseNet: The National Subtyping Network for Foodborne Disease Surveillance"/>
            <person name="Tarr C.L."/>
            <person name="Trees E."/>
            <person name="Katz L.S."/>
            <person name="Carleton-Romer H.A."/>
            <person name="Stroika S."/>
            <person name="Kucerova Z."/>
            <person name="Roache K.F."/>
            <person name="Sabol A.L."/>
            <person name="Besser J."/>
            <person name="Gerner-Smidt P."/>
        </authorList>
    </citation>
    <scope>NUCLEOTIDE SEQUENCE</scope>
    <source>
        <strain evidence="3">2014D-0197</strain>
        <strain evidence="1 6">2016D-0221</strain>
        <strain evidence="4">D4313</strain>
        <strain evidence="2 5">PNUSAC001503</strain>
    </source>
</reference>
<dbReference type="Proteomes" id="UP000557842">
    <property type="component" value="Unassembled WGS sequence"/>
</dbReference>
<comment type="caution">
    <text evidence="4">The sequence shown here is derived from an EMBL/GenBank/DDBJ whole genome shotgun (WGS) entry which is preliminary data.</text>
</comment>
<name>A0A5L8W4F4_CAMFE</name>
<dbReference type="EMBL" id="AACCXK010000012">
    <property type="protein sequence ID" value="EAK0453428.1"/>
    <property type="molecule type" value="Genomic_DNA"/>
</dbReference>
<gene>
    <name evidence="3" type="ORF">AAH17_07115</name>
    <name evidence="4" type="ORF">AAH24_07880</name>
    <name evidence="1" type="ORF">BVH53_07305</name>
    <name evidence="2" type="ORF">CX802_06445</name>
</gene>
<evidence type="ECO:0000313" key="2">
    <source>
        <dbReference type="EMBL" id="EAI8859466.1"/>
    </source>
</evidence>
<proteinExistence type="predicted"/>
<dbReference type="RefSeq" id="WP_002850744.1">
    <property type="nucleotide sequence ID" value="NZ_AABUZP020000066.1"/>
</dbReference>
<evidence type="ECO:0000313" key="5">
    <source>
        <dbReference type="Proteomes" id="UP000535509"/>
    </source>
</evidence>
<evidence type="ECO:0000313" key="4">
    <source>
        <dbReference type="EMBL" id="EAK0469279.1"/>
    </source>
</evidence>
<dbReference type="OMA" id="CYDKQVF"/>
<dbReference type="Proteomes" id="UP000535509">
    <property type="component" value="Unassembled WGS sequence"/>
</dbReference>
<evidence type="ECO:0000313" key="6">
    <source>
        <dbReference type="Proteomes" id="UP000557842"/>
    </source>
</evidence>
<dbReference type="EMBL" id="AABTCC010000018">
    <property type="protein sequence ID" value="EAI8859466.1"/>
    <property type="molecule type" value="Genomic_DNA"/>
</dbReference>
<accession>A0A5L8W4F4</accession>
<evidence type="ECO:0000313" key="3">
    <source>
        <dbReference type="EMBL" id="EAK0453428.1"/>
    </source>
</evidence>
<dbReference type="EMBL" id="AACCXM010000008">
    <property type="protein sequence ID" value="EAK0469279.1"/>
    <property type="molecule type" value="Genomic_DNA"/>
</dbReference>
<keyword evidence="5" id="KW-1185">Reference proteome</keyword>
<protein>
    <recommendedName>
        <fullName evidence="7">Lipoprotein</fullName>
    </recommendedName>
</protein>
<dbReference type="GeneID" id="61065485"/>
<organism evidence="4">
    <name type="scientific">Campylobacter fetus</name>
    <dbReference type="NCBI Taxonomy" id="196"/>
    <lineage>
        <taxon>Bacteria</taxon>
        <taxon>Pseudomonadati</taxon>
        <taxon>Campylobacterota</taxon>
        <taxon>Epsilonproteobacteria</taxon>
        <taxon>Campylobacterales</taxon>
        <taxon>Campylobacteraceae</taxon>
        <taxon>Campylobacter</taxon>
    </lineage>
</organism>
<sequence>MFRTYGLLLLVFYISVLSGCATLSSERSKSITLLIKSKNLKINDAGFIHFYKNYTNLQIYASGKSILDLRIKDQICVNGACDDKLVFNQKFFLSSHYAGLLEDILNQNPIYFGADLVTTICGFEQIISKISVEYKVCDGKMSFVDQKNDIKIIMKEID</sequence>
<evidence type="ECO:0008006" key="7">
    <source>
        <dbReference type="Google" id="ProtNLM"/>
    </source>
</evidence>
<dbReference type="AlphaFoldDB" id="A0A5L8W4F4"/>
<dbReference type="PROSITE" id="PS51257">
    <property type="entry name" value="PROKAR_LIPOPROTEIN"/>
    <property type="match status" value="1"/>
</dbReference>
<evidence type="ECO:0000313" key="1">
    <source>
        <dbReference type="EMBL" id="EAI5408506.1"/>
    </source>
</evidence>